<dbReference type="Proteomes" id="UP000324222">
    <property type="component" value="Unassembled WGS sequence"/>
</dbReference>
<evidence type="ECO:0000313" key="3">
    <source>
        <dbReference type="Proteomes" id="UP000324222"/>
    </source>
</evidence>
<gene>
    <name evidence="2" type="ORF">E2C01_090875</name>
</gene>
<sequence>MVINLSFRAPHHRVFLTRWEVRLSPAVTTSLPAPTRTTLPAGPTLLHPPPTDETPSRGFT</sequence>
<keyword evidence="3" id="KW-1185">Reference proteome</keyword>
<evidence type="ECO:0000313" key="2">
    <source>
        <dbReference type="EMBL" id="MPC95655.1"/>
    </source>
</evidence>
<feature type="region of interest" description="Disordered" evidence="1">
    <location>
        <begin position="30"/>
        <end position="60"/>
    </location>
</feature>
<organism evidence="2 3">
    <name type="scientific">Portunus trituberculatus</name>
    <name type="common">Swimming crab</name>
    <name type="synonym">Neptunus trituberculatus</name>
    <dbReference type="NCBI Taxonomy" id="210409"/>
    <lineage>
        <taxon>Eukaryota</taxon>
        <taxon>Metazoa</taxon>
        <taxon>Ecdysozoa</taxon>
        <taxon>Arthropoda</taxon>
        <taxon>Crustacea</taxon>
        <taxon>Multicrustacea</taxon>
        <taxon>Malacostraca</taxon>
        <taxon>Eumalacostraca</taxon>
        <taxon>Eucarida</taxon>
        <taxon>Decapoda</taxon>
        <taxon>Pleocyemata</taxon>
        <taxon>Brachyura</taxon>
        <taxon>Eubrachyura</taxon>
        <taxon>Portunoidea</taxon>
        <taxon>Portunidae</taxon>
        <taxon>Portuninae</taxon>
        <taxon>Portunus</taxon>
    </lineage>
</organism>
<comment type="caution">
    <text evidence="2">The sequence shown here is derived from an EMBL/GenBank/DDBJ whole genome shotgun (WGS) entry which is preliminary data.</text>
</comment>
<dbReference type="AlphaFoldDB" id="A0A5B7JM24"/>
<dbReference type="EMBL" id="VSRR010103018">
    <property type="protein sequence ID" value="MPC95655.1"/>
    <property type="molecule type" value="Genomic_DNA"/>
</dbReference>
<evidence type="ECO:0000256" key="1">
    <source>
        <dbReference type="SAM" id="MobiDB-lite"/>
    </source>
</evidence>
<accession>A0A5B7JM24</accession>
<protein>
    <submittedName>
        <fullName evidence="2">Uncharacterized protein</fullName>
    </submittedName>
</protein>
<proteinExistence type="predicted"/>
<reference evidence="2 3" key="1">
    <citation type="submission" date="2019-05" db="EMBL/GenBank/DDBJ databases">
        <title>Another draft genome of Portunus trituberculatus and its Hox gene families provides insights of decapod evolution.</title>
        <authorList>
            <person name="Jeong J.-H."/>
            <person name="Song I."/>
            <person name="Kim S."/>
            <person name="Choi T."/>
            <person name="Kim D."/>
            <person name="Ryu S."/>
            <person name="Kim W."/>
        </authorList>
    </citation>
    <scope>NUCLEOTIDE SEQUENCE [LARGE SCALE GENOMIC DNA]</scope>
    <source>
        <tissue evidence="2">Muscle</tissue>
    </source>
</reference>
<name>A0A5B7JM24_PORTR</name>